<dbReference type="RefSeq" id="XP_037490759.1">
    <property type="nucleotide sequence ID" value="XM_037634701.1"/>
</dbReference>
<name>A0A449BX81_PLAVN</name>
<proteinExistence type="predicted"/>
<sequence length="266" mass="30758">MNKFYIQNIFFLLSIFIYGNNKALASEWALRKKTTSEQLSSLYPTPEEIYEKNKHLLCTNQEETKQATELMNEALTHLEYHATDDNGYIKYQSPFKFTTDAHKKTHGDNTNILRIRLKLANLNSYNNAINKLWDPDTPKIFNKGFGKVARVYDPNLVIIQQRYEKDSKKPQKYFYALVKRAQISENVTIIVTVSANINDGHPSTKEYKNTIIENANLFKIDIDSENDIKKGKLEKVFVNMTGYLIEKKTDHIYVTYVGSIQGHSAV</sequence>
<dbReference type="InterPro" id="IPR006486">
    <property type="entry name" value="PYST_A"/>
</dbReference>
<evidence type="ECO:0000313" key="1">
    <source>
        <dbReference type="EMBL" id="VEV58080.1"/>
    </source>
</evidence>
<dbReference type="EMBL" id="LR215069">
    <property type="protein sequence ID" value="VEV58080.1"/>
    <property type="molecule type" value="Genomic_DNA"/>
</dbReference>
<accession>A0A449BX81</accession>
<dbReference type="VEuPathDB" id="PlasmoDB:PVVCY_1300140"/>
<organism evidence="1 2">
    <name type="scientific">Plasmodium vinckei vinckei</name>
    <dbReference type="NCBI Taxonomy" id="54757"/>
    <lineage>
        <taxon>Eukaryota</taxon>
        <taxon>Sar</taxon>
        <taxon>Alveolata</taxon>
        <taxon>Apicomplexa</taxon>
        <taxon>Aconoidasida</taxon>
        <taxon>Haemosporida</taxon>
        <taxon>Plasmodiidae</taxon>
        <taxon>Plasmodium</taxon>
        <taxon>Plasmodium (Vinckeia)</taxon>
    </lineage>
</organism>
<reference evidence="1 2" key="1">
    <citation type="submission" date="2019-01" db="EMBL/GenBank/DDBJ databases">
        <authorList>
            <person name="Ramaprasad A."/>
        </authorList>
    </citation>
    <scope>NUCLEOTIDE SEQUENCE [LARGE SCALE GENOMIC DNA]</scope>
</reference>
<dbReference type="SUPFAM" id="SSF55961">
    <property type="entry name" value="Bet v1-like"/>
    <property type="match status" value="1"/>
</dbReference>
<protein>
    <submittedName>
        <fullName evidence="1">Fam-a protein</fullName>
    </submittedName>
</protein>
<dbReference type="NCBIfam" id="TIGR01599">
    <property type="entry name" value="PYST-A"/>
    <property type="match status" value="1"/>
</dbReference>
<dbReference type="KEGG" id="pvv:PVVCY_1300140"/>
<dbReference type="AlphaFoldDB" id="A0A449BX81"/>
<dbReference type="GeneID" id="19963213"/>
<dbReference type="Proteomes" id="UP000290582">
    <property type="component" value="Chromosome PVVCY_13"/>
</dbReference>
<evidence type="ECO:0000313" key="2">
    <source>
        <dbReference type="Proteomes" id="UP000290582"/>
    </source>
</evidence>
<dbReference type="OrthoDB" id="10319639at2759"/>
<gene>
    <name evidence="1" type="ORF">PVVCY_1300140</name>
</gene>